<dbReference type="OrthoDB" id="9814417at2"/>
<comment type="function">
    <text evidence="9">Converts heme B (protoheme IX) to heme O by substitution of the vinyl group on carbon 2 of heme B porphyrin ring with a hydroxyethyl farnesyl side group.</text>
</comment>
<dbReference type="PANTHER" id="PTHR43448">
    <property type="entry name" value="PROTOHEME IX FARNESYLTRANSFERASE, MITOCHONDRIAL"/>
    <property type="match status" value="1"/>
</dbReference>
<feature type="transmembrane region" description="Helical" evidence="9">
    <location>
        <begin position="225"/>
        <end position="247"/>
    </location>
</feature>
<organism evidence="10 11">
    <name type="scientific">Buchnera aphidicola</name>
    <name type="common">Cinara laricifoliae</name>
    <dbReference type="NCBI Taxonomy" id="2518977"/>
    <lineage>
        <taxon>Bacteria</taxon>
        <taxon>Pseudomonadati</taxon>
        <taxon>Pseudomonadota</taxon>
        <taxon>Gammaproteobacteria</taxon>
        <taxon>Enterobacterales</taxon>
        <taxon>Erwiniaceae</taxon>
        <taxon>Buchnera</taxon>
    </lineage>
</organism>
<dbReference type="InterPro" id="IPR006369">
    <property type="entry name" value="Protohaem_IX_farnesylTrfase"/>
</dbReference>
<evidence type="ECO:0000256" key="5">
    <source>
        <dbReference type="ARBA" id="ARBA00022989"/>
    </source>
</evidence>
<dbReference type="EMBL" id="LR217717">
    <property type="protein sequence ID" value="VFP83776.1"/>
    <property type="molecule type" value="Genomic_DNA"/>
</dbReference>
<dbReference type="EC" id="2.5.1.141" evidence="9"/>
<keyword evidence="3 9" id="KW-0808">Transferase</keyword>
<dbReference type="RefSeq" id="WP_154061623.1">
    <property type="nucleotide sequence ID" value="NZ_LR217717.1"/>
</dbReference>
<feature type="transmembrane region" description="Helical" evidence="9">
    <location>
        <begin position="285"/>
        <end position="307"/>
    </location>
</feature>
<dbReference type="GO" id="GO:0048034">
    <property type="term" value="P:heme O biosynthetic process"/>
    <property type="evidence" value="ECO:0007669"/>
    <property type="project" value="UniProtKB-UniRule"/>
</dbReference>
<dbReference type="GO" id="GO:0005886">
    <property type="term" value="C:plasma membrane"/>
    <property type="evidence" value="ECO:0007669"/>
    <property type="project" value="UniProtKB-SubCell"/>
</dbReference>
<dbReference type="InterPro" id="IPR044878">
    <property type="entry name" value="UbiA_sf"/>
</dbReference>
<evidence type="ECO:0000256" key="3">
    <source>
        <dbReference type="ARBA" id="ARBA00022679"/>
    </source>
</evidence>
<reference evidence="10 11" key="1">
    <citation type="submission" date="2019-02" db="EMBL/GenBank/DDBJ databases">
        <authorList>
            <person name="Manzano-Marin A."/>
            <person name="Manzano-Marin A."/>
        </authorList>
    </citation>
    <scope>NUCLEOTIDE SEQUENCE [LARGE SCALE GENOMIC DNA]</scope>
    <source>
        <strain evidence="10 11">BuCilaricifoliae</strain>
    </source>
</reference>
<feature type="transmembrane region" description="Helical" evidence="9">
    <location>
        <begin position="28"/>
        <end position="48"/>
    </location>
</feature>
<feature type="transmembrane region" description="Helical" evidence="9">
    <location>
        <begin position="54"/>
        <end position="79"/>
    </location>
</feature>
<evidence type="ECO:0000256" key="6">
    <source>
        <dbReference type="ARBA" id="ARBA00023133"/>
    </source>
</evidence>
<dbReference type="Gene3D" id="1.10.357.140">
    <property type="entry name" value="UbiA prenyltransferase"/>
    <property type="match status" value="1"/>
</dbReference>
<protein>
    <recommendedName>
        <fullName evidence="9">Protoheme IX farnesyltransferase</fullName>
        <ecNumber evidence="9">2.5.1.141</ecNumber>
    </recommendedName>
    <alternativeName>
        <fullName evidence="9">Heme B farnesyltransferase</fullName>
    </alternativeName>
    <alternativeName>
        <fullName evidence="9">Heme O synthase</fullName>
    </alternativeName>
</protein>
<evidence type="ECO:0000256" key="8">
    <source>
        <dbReference type="ARBA" id="ARBA00047690"/>
    </source>
</evidence>
<evidence type="ECO:0000256" key="4">
    <source>
        <dbReference type="ARBA" id="ARBA00022692"/>
    </source>
</evidence>
<dbReference type="CDD" id="cd13957">
    <property type="entry name" value="PT_UbiA_Cox10"/>
    <property type="match status" value="1"/>
</dbReference>
<evidence type="ECO:0000313" key="11">
    <source>
        <dbReference type="Proteomes" id="UP000294349"/>
    </source>
</evidence>
<comment type="subcellular location">
    <subcellularLocation>
        <location evidence="9">Cell membrane</location>
        <topology evidence="9">Multi-pass membrane protein</topology>
    </subcellularLocation>
    <subcellularLocation>
        <location evidence="1">Membrane</location>
        <topology evidence="1">Multi-pass membrane protein</topology>
    </subcellularLocation>
</comment>
<feature type="transmembrane region" description="Helical" evidence="9">
    <location>
        <begin position="128"/>
        <end position="149"/>
    </location>
</feature>
<name>A0A451DBK4_9GAMM</name>
<dbReference type="HAMAP" id="MF_00154">
    <property type="entry name" value="CyoE_CtaB"/>
    <property type="match status" value="1"/>
</dbReference>
<comment type="miscellaneous">
    <text evidence="9">Carbon 2 of the heme B porphyrin ring is defined according to the Fischer nomenclature.</text>
</comment>
<comment type="catalytic activity">
    <reaction evidence="8 9">
        <text>heme b + (2E,6E)-farnesyl diphosphate + H2O = Fe(II)-heme o + diphosphate</text>
        <dbReference type="Rhea" id="RHEA:28070"/>
        <dbReference type="ChEBI" id="CHEBI:15377"/>
        <dbReference type="ChEBI" id="CHEBI:33019"/>
        <dbReference type="ChEBI" id="CHEBI:60344"/>
        <dbReference type="ChEBI" id="CHEBI:60530"/>
        <dbReference type="ChEBI" id="CHEBI:175763"/>
        <dbReference type="EC" id="2.5.1.141"/>
    </reaction>
</comment>
<keyword evidence="6 9" id="KW-0350">Heme biosynthesis</keyword>
<keyword evidence="7 9" id="KW-0472">Membrane</keyword>
<evidence type="ECO:0000256" key="1">
    <source>
        <dbReference type="ARBA" id="ARBA00004141"/>
    </source>
</evidence>
<accession>A0A451DBK4</accession>
<feature type="transmembrane region" description="Helical" evidence="9">
    <location>
        <begin position="253"/>
        <end position="278"/>
    </location>
</feature>
<evidence type="ECO:0000256" key="7">
    <source>
        <dbReference type="ARBA" id="ARBA00023136"/>
    </source>
</evidence>
<keyword evidence="5 9" id="KW-1133">Transmembrane helix</keyword>
<evidence type="ECO:0000256" key="2">
    <source>
        <dbReference type="ARBA" id="ARBA00022475"/>
    </source>
</evidence>
<dbReference type="Pfam" id="PF01040">
    <property type="entry name" value="UbiA"/>
    <property type="match status" value="1"/>
</dbReference>
<keyword evidence="4 9" id="KW-0812">Transmembrane</keyword>
<evidence type="ECO:0000313" key="10">
    <source>
        <dbReference type="EMBL" id="VFP83776.1"/>
    </source>
</evidence>
<feature type="transmembrane region" description="Helical" evidence="9">
    <location>
        <begin position="99"/>
        <end position="122"/>
    </location>
</feature>
<dbReference type="Proteomes" id="UP000294349">
    <property type="component" value="Chromosome"/>
</dbReference>
<sequence length="316" mass="37252">MGFRSFKSLILKFFFVFKINNIMQRLELIKPGIILGNLISLSGGFFLASRGNLLKFLFIKVILGIIFVISSSCILNNIIDRNLDKKMDRTKNRILCTKINNKLISSLLIIAFFLNLLGLFIFYRYINFISMIISVIGVFFYVIIYSIFLKKKSFHSTLIGSISGSVPPIIGYISVNSKLNGCCLILFFIFIFWQLAHAYSIIIYRYKDYKKANIPTIVTAYNIKYTNICISICIINMFIFNLLLYYFHYVNFFYVYCTSFFIFFWFLFSMIGNIFFYSYQKWSRIMFFMSIFIIFTISLILSLNFSINTIFKNNYY</sequence>
<feature type="transmembrane region" description="Helical" evidence="9">
    <location>
        <begin position="156"/>
        <end position="173"/>
    </location>
</feature>
<comment type="similarity">
    <text evidence="9">Belongs to the UbiA prenyltransferase family. Protoheme IX farnesyltransferase subfamily.</text>
</comment>
<keyword evidence="2 9" id="KW-1003">Cell membrane</keyword>
<dbReference type="InterPro" id="IPR000537">
    <property type="entry name" value="UbiA_prenyltransferase"/>
</dbReference>
<dbReference type="GO" id="GO:0008495">
    <property type="term" value="F:protoheme IX farnesyltransferase activity"/>
    <property type="evidence" value="ECO:0007669"/>
    <property type="project" value="UniProtKB-UniRule"/>
</dbReference>
<dbReference type="AlphaFoldDB" id="A0A451DBK4"/>
<comment type="pathway">
    <text evidence="9">Porphyrin-containing compound metabolism; heme O biosynthesis; heme O from protoheme: step 1/1.</text>
</comment>
<gene>
    <name evidence="9 10" type="primary">cyoE</name>
    <name evidence="10" type="ORF">BUCILAFE3058_299</name>
</gene>
<dbReference type="UniPathway" id="UPA00834">
    <property type="reaction ID" value="UER00712"/>
</dbReference>
<evidence type="ECO:0000256" key="9">
    <source>
        <dbReference type="HAMAP-Rule" id="MF_00154"/>
    </source>
</evidence>
<proteinExistence type="inferred from homology"/>
<feature type="transmembrane region" description="Helical" evidence="9">
    <location>
        <begin position="185"/>
        <end position="204"/>
    </location>
</feature>
<dbReference type="PANTHER" id="PTHR43448:SF2">
    <property type="entry name" value="PROTOHEME IX FARNESYLTRANSFERASE, MITOCHONDRIAL"/>
    <property type="match status" value="1"/>
</dbReference>